<dbReference type="SUPFAM" id="SSF51658">
    <property type="entry name" value="Xylose isomerase-like"/>
    <property type="match status" value="1"/>
</dbReference>
<proteinExistence type="predicted"/>
<evidence type="ECO:0008006" key="3">
    <source>
        <dbReference type="Google" id="ProtNLM"/>
    </source>
</evidence>
<name>A0ABZ3IMD6_9FIRM</name>
<dbReference type="Proteomes" id="UP000216752">
    <property type="component" value="Chromosome"/>
</dbReference>
<dbReference type="InterPro" id="IPR036237">
    <property type="entry name" value="Xyl_isomerase-like_sf"/>
</dbReference>
<accession>A0ABZ3IMD6</accession>
<keyword evidence="2" id="KW-1185">Reference proteome</keyword>
<dbReference type="EMBL" id="CP155573">
    <property type="protein sequence ID" value="XFO66817.1"/>
    <property type="molecule type" value="Genomic_DNA"/>
</dbReference>
<gene>
    <name evidence="1" type="ORF">SPSIL_029770</name>
</gene>
<dbReference type="Gene3D" id="3.20.20.150">
    <property type="entry name" value="Divalent-metal-dependent TIM barrel enzymes"/>
    <property type="match status" value="1"/>
</dbReference>
<organism evidence="1 2">
    <name type="scientific">Sporomusa silvacetica DSM 10669</name>
    <dbReference type="NCBI Taxonomy" id="1123289"/>
    <lineage>
        <taxon>Bacteria</taxon>
        <taxon>Bacillati</taxon>
        <taxon>Bacillota</taxon>
        <taxon>Negativicutes</taxon>
        <taxon>Selenomonadales</taxon>
        <taxon>Sporomusaceae</taxon>
        <taxon>Sporomusa</taxon>
    </lineage>
</organism>
<reference evidence="1" key="1">
    <citation type="submission" date="2024-05" db="EMBL/GenBank/DDBJ databases">
        <title>Isolation and characterization of Sporomusa carbonis sp. nov., a carboxydotrophic hydrogenogen in the genus of Sporomusa isolated from a charcoal burning pile.</title>
        <authorList>
            <person name="Boeer T."/>
            <person name="Rosenbaum F."/>
            <person name="Eysell L."/>
            <person name="Mueller V."/>
            <person name="Daniel R."/>
            <person name="Poehlein A."/>
        </authorList>
    </citation>
    <scope>NUCLEOTIDE SEQUENCE [LARGE SCALE GENOMIC DNA]</scope>
    <source>
        <strain evidence="1">DSM 10669</strain>
    </source>
</reference>
<sequence length="58" mass="6571">MALGHERDTRWWKGFFSVASMTGYQGPVILEMEDLTMDSLTGVKKSVQVLKEALPRDL</sequence>
<evidence type="ECO:0000313" key="1">
    <source>
        <dbReference type="EMBL" id="XFO66817.1"/>
    </source>
</evidence>
<evidence type="ECO:0000313" key="2">
    <source>
        <dbReference type="Proteomes" id="UP000216752"/>
    </source>
</evidence>
<protein>
    <recommendedName>
        <fullName evidence="3">Xylose isomerase-like TIM barrel domain-containing protein</fullName>
    </recommendedName>
</protein>